<accession>A0A9Q0YPQ2</accession>
<dbReference type="PRINTS" id="PR00683">
    <property type="entry name" value="SPECTRINPH"/>
</dbReference>
<dbReference type="Pfam" id="PF00620">
    <property type="entry name" value="RhoGAP"/>
    <property type="match status" value="1"/>
</dbReference>
<dbReference type="Gene3D" id="2.30.29.30">
    <property type="entry name" value="Pleckstrin-homology domain (PH domain)/Phosphotyrosine-binding domain (PTB)"/>
    <property type="match status" value="1"/>
</dbReference>
<feature type="region of interest" description="Disordered" evidence="2">
    <location>
        <begin position="1584"/>
        <end position="1735"/>
    </location>
</feature>
<evidence type="ECO:0000256" key="2">
    <source>
        <dbReference type="SAM" id="MobiDB-lite"/>
    </source>
</evidence>
<dbReference type="InterPro" id="IPR041681">
    <property type="entry name" value="PH_9"/>
</dbReference>
<evidence type="ECO:0000313" key="6">
    <source>
        <dbReference type="EMBL" id="KAJ8024479.1"/>
    </source>
</evidence>
<dbReference type="SUPFAM" id="SSF48350">
    <property type="entry name" value="GTPase activation domain, GAP"/>
    <property type="match status" value="1"/>
</dbReference>
<name>A0A9Q0YPQ2_HOLLE</name>
<evidence type="ECO:0000313" key="7">
    <source>
        <dbReference type="Proteomes" id="UP001152320"/>
    </source>
</evidence>
<feature type="compositionally biased region" description="Basic and acidic residues" evidence="2">
    <location>
        <begin position="490"/>
        <end position="501"/>
    </location>
</feature>
<protein>
    <submittedName>
        <fullName evidence="6">Rho GTPase-activating protein 21</fullName>
    </submittedName>
</protein>
<dbReference type="Pfam" id="PF17820">
    <property type="entry name" value="PDZ_6"/>
    <property type="match status" value="1"/>
</dbReference>
<evidence type="ECO:0000256" key="1">
    <source>
        <dbReference type="ARBA" id="ARBA00022468"/>
    </source>
</evidence>
<dbReference type="SUPFAM" id="SSF50156">
    <property type="entry name" value="PDZ domain-like"/>
    <property type="match status" value="1"/>
</dbReference>
<dbReference type="InterPro" id="IPR041489">
    <property type="entry name" value="PDZ_6"/>
</dbReference>
<organism evidence="6 7">
    <name type="scientific">Holothuria leucospilota</name>
    <name type="common">Black long sea cucumber</name>
    <name type="synonym">Mertensiothuria leucospilota</name>
    <dbReference type="NCBI Taxonomy" id="206669"/>
    <lineage>
        <taxon>Eukaryota</taxon>
        <taxon>Metazoa</taxon>
        <taxon>Echinodermata</taxon>
        <taxon>Eleutherozoa</taxon>
        <taxon>Echinozoa</taxon>
        <taxon>Holothuroidea</taxon>
        <taxon>Aspidochirotacea</taxon>
        <taxon>Aspidochirotida</taxon>
        <taxon>Holothuriidae</taxon>
        <taxon>Holothuria</taxon>
    </lineage>
</organism>
<comment type="caution">
    <text evidence="6">The sequence shown here is derived from an EMBL/GenBank/DDBJ whole genome shotgun (WGS) entry which is preliminary data.</text>
</comment>
<evidence type="ECO:0000259" key="4">
    <source>
        <dbReference type="PROSITE" id="PS50106"/>
    </source>
</evidence>
<keyword evidence="1" id="KW-0343">GTPase activation</keyword>
<feature type="compositionally biased region" description="Basic and acidic residues" evidence="2">
    <location>
        <begin position="509"/>
        <end position="523"/>
    </location>
</feature>
<dbReference type="PROSITE" id="PS50003">
    <property type="entry name" value="PH_DOMAIN"/>
    <property type="match status" value="1"/>
</dbReference>
<feature type="compositionally biased region" description="Polar residues" evidence="2">
    <location>
        <begin position="1264"/>
        <end position="1281"/>
    </location>
</feature>
<dbReference type="SMART" id="SM00233">
    <property type="entry name" value="PH"/>
    <property type="match status" value="1"/>
</dbReference>
<feature type="region of interest" description="Disordered" evidence="2">
    <location>
        <begin position="544"/>
        <end position="651"/>
    </location>
</feature>
<feature type="compositionally biased region" description="Low complexity" evidence="2">
    <location>
        <begin position="1414"/>
        <end position="1437"/>
    </location>
</feature>
<feature type="compositionally biased region" description="Basic and acidic residues" evidence="2">
    <location>
        <begin position="563"/>
        <end position="592"/>
    </location>
</feature>
<dbReference type="Proteomes" id="UP001152320">
    <property type="component" value="Chromosome 18"/>
</dbReference>
<feature type="compositionally biased region" description="Basic and acidic residues" evidence="2">
    <location>
        <begin position="751"/>
        <end position="760"/>
    </location>
</feature>
<dbReference type="EMBL" id="JAIZAY010000018">
    <property type="protein sequence ID" value="KAJ8024479.1"/>
    <property type="molecule type" value="Genomic_DNA"/>
</dbReference>
<feature type="compositionally biased region" description="Basic residues" evidence="2">
    <location>
        <begin position="942"/>
        <end position="951"/>
    </location>
</feature>
<dbReference type="InterPro" id="IPR008936">
    <property type="entry name" value="Rho_GTPase_activation_prot"/>
</dbReference>
<dbReference type="GO" id="GO:0007165">
    <property type="term" value="P:signal transduction"/>
    <property type="evidence" value="ECO:0007669"/>
    <property type="project" value="InterPro"/>
</dbReference>
<evidence type="ECO:0000259" key="5">
    <source>
        <dbReference type="PROSITE" id="PS50238"/>
    </source>
</evidence>
<feature type="compositionally biased region" description="Polar residues" evidence="2">
    <location>
        <begin position="634"/>
        <end position="649"/>
    </location>
</feature>
<dbReference type="SMART" id="SM00228">
    <property type="entry name" value="PDZ"/>
    <property type="match status" value="1"/>
</dbReference>
<feature type="compositionally biased region" description="Basic and acidic residues" evidence="2">
    <location>
        <begin position="1584"/>
        <end position="1593"/>
    </location>
</feature>
<feature type="region of interest" description="Disordered" evidence="2">
    <location>
        <begin position="733"/>
        <end position="760"/>
    </location>
</feature>
<dbReference type="InterPro" id="IPR011993">
    <property type="entry name" value="PH-like_dom_sf"/>
</dbReference>
<sequence length="1735" mass="193614">METSRGWEGPRRVTLERSGQGFGFTLRQFIVYPPEAAIAEHDRMEEEHTKQDASYVKKELEPMDTIFVKQVREGSPADRAGLNAGDRIVSVDGENISGKKYQAVVDTIQSRDSSVVLEVVPKSDDILQVAYPSSSLRSPRATSPPSHAQDSVRNNLSVPETSPTSESGFLSDDDILIVGGSPNKTSKGGNLERTEIVLPVKSEANVPKFVVSVPNRTGEVTHGAMDPVVVPKDGTIEIQGIKKADTSPKKESYLHGNMQSVTMQPSETKQSKNDTNVEQRQSKSVYPQRTFRLTGVLSSPVSKGYQGRSVQGTELEGNTVESRETIMSSPVAKYRPCANILPNKPVLVKVDSSTVCDERGDTRTSGIPIRMTVTPQGQQSWSSHSRPSSERVPSMNAHVINVSNSNDGQVRIRVKDPFYQESPSSLYSNSTSAAAATAADRTSPSMILDASQPVVKLSKSPVNFLPDDVADTPHTNTNRKYSDPSSAYRTDVKLKPFHYLEKPQSPPHQTDESSKSKSDDTDGKLKKFLFQTTATIDVKDHAKYGVSSKEGPPIPARTSSRGRVRERSLDRDRKKEKAMIERKQRSRSYDRNYHKRNARNQSFQQHTIYAVRSQESQLLKPPRARTRSRKDSEPTSPGLSPNQDTQSGEKVTAPYSDQEMVMSSHLQGRSRRPLGGVFSELQFLLDEVSKSYITRRTSYLKATHTDEGKEVDIGSLSSHSSTLEEAENQAYLSEEKRPATVAGSQGISLQKPRDLSFETETKQSSTKEIFEAGEVIKEGPLSVKMDIKDGKRFTDRSWKSVWAKLISGTLYLYRENRDSAGNTSDVEEHPVNIDQAMVDIAYDYIKKKNVFRLCTVDGDDYLFNAHDKDTMLAWIHCIQACRDSVGENKLVINEDLLLRRAYIQDPNKQAPAPPRTPSPGDSQKKPTSRRQDSKDTPPIKSRGSKKSRKKPLPPTQEETVSDSMTYGIPLDQCPSSPSHEFVPLFIVKCCSIVEKYGLDVVGVYRVPGNTGGITYLKEELKKDIREVDFTDDRWRDVNVVSSLLKLFFRKLPNPLIPTEQYSAFIHANRTPNPPDRMANLRRQIHNLPEHHFATLKFLAKHLKVISSNSKVNKMEVRNLAIVFGPTLIRTADDNMVTMVQDMSDQCKIVESVIEYCDWFFCEDVESQQDVPHNALPGADVMTDANVLLAKAREEKKQYDTISPKDIMVSVLSAANRKLKRPDRRSFEASKDLDEKDGPTLLTPNSKQGQNSQSSSRTESQSTEADSSVSCSDGHTPSSVTSDKFDLKDSEIKADSAFLFPEEYTFGSVRGRNLGDSSPNARKTFNECPKDRHKKGDGTVNWIMRDDPPSLHQEWKKTEYSKERERVEREHKLALQDYEKEDSTNLEEIIQSKERMKDICASKGKGVVVDSSIQDTSSVTSDYSTTSSNNNNCFTDNSTRTDGDRKGSRSLTPDSNVSQGSSEDSEFFRSITAAFEAKYQSLFNKDIDEDSTLVGDGSESSLSSTKVTGTDERPDNIPRSKSFTSGALLSQEKKSDDLSRPTSLTLAERSDSLKVATVSQPHLVSPRSPQKKTKIEVTLVFEKSEVTPRQEKQTGSHSLQNSPVKKANLSPAARKEHNRAQRRRRHTLGGTTDARGPQKIVEITLVGEHTTERKENETPVRKLKSSQSFTKADMKSSRDRRRNCHSNPSLMDGTLESGKSLTLPPKKKQDGPMTDKECHPQKLNSKQEFFEIQASL</sequence>
<feature type="compositionally biased region" description="Low complexity" evidence="2">
    <location>
        <begin position="1244"/>
        <end position="1263"/>
    </location>
</feature>
<feature type="compositionally biased region" description="Polar residues" evidence="2">
    <location>
        <begin position="1497"/>
        <end position="1507"/>
    </location>
</feature>
<dbReference type="FunFam" id="1.10.555.10:FF:000058">
    <property type="entry name" value="GTPase-activating protein pac-1"/>
    <property type="match status" value="1"/>
</dbReference>
<proteinExistence type="predicted"/>
<feature type="region of interest" description="Disordered" evidence="2">
    <location>
        <begin position="1220"/>
        <end position="1284"/>
    </location>
</feature>
<feature type="region of interest" description="Disordered" evidence="2">
    <location>
        <begin position="905"/>
        <end position="963"/>
    </location>
</feature>
<dbReference type="Gene3D" id="1.10.555.10">
    <property type="entry name" value="Rho GTPase activation protein"/>
    <property type="match status" value="1"/>
</dbReference>
<dbReference type="InterPro" id="IPR001849">
    <property type="entry name" value="PH_domain"/>
</dbReference>
<dbReference type="PANTHER" id="PTHR23175:SF23">
    <property type="entry name" value="PDZ DOMAIN-CONTAINING PROTEIN"/>
    <property type="match status" value="1"/>
</dbReference>
<feature type="region of interest" description="Disordered" evidence="2">
    <location>
        <begin position="1409"/>
        <end position="1462"/>
    </location>
</feature>
<dbReference type="GO" id="GO:0005543">
    <property type="term" value="F:phospholipid binding"/>
    <property type="evidence" value="ECO:0007669"/>
    <property type="project" value="InterPro"/>
</dbReference>
<feature type="compositionally biased region" description="Basic and acidic residues" evidence="2">
    <location>
        <begin position="1223"/>
        <end position="1237"/>
    </location>
</feature>
<evidence type="ECO:0000259" key="3">
    <source>
        <dbReference type="PROSITE" id="PS50003"/>
    </source>
</evidence>
<dbReference type="InterPro" id="IPR036034">
    <property type="entry name" value="PDZ_sf"/>
</dbReference>
<feature type="region of interest" description="Disordered" evidence="2">
    <location>
        <begin position="260"/>
        <end position="285"/>
    </location>
</feature>
<dbReference type="Gene3D" id="2.30.42.10">
    <property type="match status" value="1"/>
</dbReference>
<dbReference type="InterPro" id="IPR001478">
    <property type="entry name" value="PDZ"/>
</dbReference>
<keyword evidence="7" id="KW-1185">Reference proteome</keyword>
<dbReference type="PANTHER" id="PTHR23175">
    <property type="entry name" value="PDZ DOMAIN-CONTAINING PROTEIN"/>
    <property type="match status" value="1"/>
</dbReference>
<dbReference type="OrthoDB" id="6281275at2759"/>
<gene>
    <name evidence="6" type="ORF">HOLleu_34396</name>
</gene>
<feature type="compositionally biased region" description="Polar residues" evidence="2">
    <location>
        <begin position="1448"/>
        <end position="1461"/>
    </location>
</feature>
<dbReference type="InterPro" id="IPR000198">
    <property type="entry name" value="RhoGAP_dom"/>
</dbReference>
<feature type="compositionally biased region" description="Polar residues" evidence="2">
    <location>
        <begin position="131"/>
        <end position="168"/>
    </location>
</feature>
<feature type="region of interest" description="Disordered" evidence="2">
    <location>
        <begin position="464"/>
        <end position="523"/>
    </location>
</feature>
<feature type="compositionally biased region" description="Basic and acidic residues" evidence="2">
    <location>
        <begin position="1508"/>
        <end position="1517"/>
    </location>
</feature>
<feature type="compositionally biased region" description="Polar residues" evidence="2">
    <location>
        <begin position="1518"/>
        <end position="1527"/>
    </location>
</feature>
<reference evidence="6" key="1">
    <citation type="submission" date="2021-10" db="EMBL/GenBank/DDBJ databases">
        <title>Tropical sea cucumber genome reveals ecological adaptation and Cuvierian tubules defense mechanism.</title>
        <authorList>
            <person name="Chen T."/>
        </authorList>
    </citation>
    <scope>NUCLEOTIDE SEQUENCE</scope>
    <source>
        <strain evidence="6">Nanhai2018</strain>
        <tissue evidence="6">Muscle</tissue>
    </source>
</reference>
<feature type="compositionally biased region" description="Basic and acidic residues" evidence="2">
    <location>
        <begin position="269"/>
        <end position="281"/>
    </location>
</feature>
<feature type="domain" description="PDZ" evidence="4">
    <location>
        <begin position="12"/>
        <end position="123"/>
    </location>
</feature>
<dbReference type="SMART" id="SM00324">
    <property type="entry name" value="RhoGAP"/>
    <property type="match status" value="1"/>
</dbReference>
<feature type="region of interest" description="Disordered" evidence="2">
    <location>
        <begin position="1488"/>
        <end position="1571"/>
    </location>
</feature>
<feature type="compositionally biased region" description="Basic and acidic residues" evidence="2">
    <location>
        <begin position="1648"/>
        <end position="1659"/>
    </location>
</feature>
<feature type="domain" description="PH" evidence="3">
    <location>
        <begin position="774"/>
        <end position="883"/>
    </location>
</feature>
<dbReference type="SUPFAM" id="SSF50729">
    <property type="entry name" value="PH domain-like"/>
    <property type="match status" value="1"/>
</dbReference>
<feature type="region of interest" description="Disordered" evidence="2">
    <location>
        <begin position="131"/>
        <end position="174"/>
    </location>
</feature>
<dbReference type="PROSITE" id="PS50106">
    <property type="entry name" value="PDZ"/>
    <property type="match status" value="1"/>
</dbReference>
<feature type="compositionally biased region" description="Basic and acidic residues" evidence="2">
    <location>
        <begin position="1706"/>
        <end position="1719"/>
    </location>
</feature>
<dbReference type="InterPro" id="IPR001605">
    <property type="entry name" value="PH_dom-spectrin-type"/>
</dbReference>
<dbReference type="PROSITE" id="PS50238">
    <property type="entry name" value="RHOGAP"/>
    <property type="match status" value="1"/>
</dbReference>
<feature type="compositionally biased region" description="Polar residues" evidence="2">
    <location>
        <begin position="599"/>
        <end position="617"/>
    </location>
</feature>
<feature type="domain" description="Rho-GAP" evidence="5">
    <location>
        <begin position="968"/>
        <end position="1160"/>
    </location>
</feature>
<dbReference type="GO" id="GO:0005096">
    <property type="term" value="F:GTPase activator activity"/>
    <property type="evidence" value="ECO:0007669"/>
    <property type="project" value="UniProtKB-KW"/>
</dbReference>
<dbReference type="Pfam" id="PF15410">
    <property type="entry name" value="PH_9"/>
    <property type="match status" value="1"/>
</dbReference>
<feature type="compositionally biased region" description="Polar residues" evidence="2">
    <location>
        <begin position="473"/>
        <end position="488"/>
    </location>
</feature>